<sequence length="237" mass="27965">MKTIDGINANDEVDKIITYRKLITRHLRPKIELTANEGYIEYAGWHKVFIRNKDDEVFCEWKNHALKEKELLDNFHQRWEVLPKYTPIVINETYFNDLGYREFIKWIIKHSDFIPGEKQFPLGIKPAVNCTFETWKLHMEQIAKQMSAAPSLIWTNEDDKFQRYLADPQTIIQRCGRATRSSLCLQHCKALYTMIENGGVKAELILLNDEKDTIDTTMKCETNTWFISDNYVHSCHM</sequence>
<proteinExistence type="predicted"/>
<dbReference type="Proteomes" id="UP000789366">
    <property type="component" value="Unassembled WGS sequence"/>
</dbReference>
<evidence type="ECO:0000313" key="2">
    <source>
        <dbReference type="Proteomes" id="UP000789366"/>
    </source>
</evidence>
<accession>A0ACA9KED4</accession>
<protein>
    <submittedName>
        <fullName evidence="1">6663_t:CDS:1</fullName>
    </submittedName>
</protein>
<reference evidence="1" key="1">
    <citation type="submission" date="2021-06" db="EMBL/GenBank/DDBJ databases">
        <authorList>
            <person name="Kallberg Y."/>
            <person name="Tangrot J."/>
            <person name="Rosling A."/>
        </authorList>
    </citation>
    <scope>NUCLEOTIDE SEQUENCE</scope>
    <source>
        <strain evidence="1">28 12/20/2015</strain>
    </source>
</reference>
<organism evidence="1 2">
    <name type="scientific">Cetraspora pellucida</name>
    <dbReference type="NCBI Taxonomy" id="1433469"/>
    <lineage>
        <taxon>Eukaryota</taxon>
        <taxon>Fungi</taxon>
        <taxon>Fungi incertae sedis</taxon>
        <taxon>Mucoromycota</taxon>
        <taxon>Glomeromycotina</taxon>
        <taxon>Glomeromycetes</taxon>
        <taxon>Diversisporales</taxon>
        <taxon>Gigasporaceae</taxon>
        <taxon>Cetraspora</taxon>
    </lineage>
</organism>
<keyword evidence="2" id="KW-1185">Reference proteome</keyword>
<gene>
    <name evidence="1" type="ORF">SPELUC_LOCUS1548</name>
</gene>
<evidence type="ECO:0000313" key="1">
    <source>
        <dbReference type="EMBL" id="CAG8467685.1"/>
    </source>
</evidence>
<dbReference type="EMBL" id="CAJVPW010000849">
    <property type="protein sequence ID" value="CAG8467685.1"/>
    <property type="molecule type" value="Genomic_DNA"/>
</dbReference>
<name>A0ACA9KED4_9GLOM</name>
<comment type="caution">
    <text evidence="1">The sequence shown here is derived from an EMBL/GenBank/DDBJ whole genome shotgun (WGS) entry which is preliminary data.</text>
</comment>